<gene>
    <name evidence="11" type="ORF">SISSUDRAFT_1051817</name>
</gene>
<evidence type="ECO:0000256" key="4">
    <source>
        <dbReference type="ARBA" id="ARBA00022927"/>
    </source>
</evidence>
<organism evidence="11 12">
    <name type="scientific">Sistotremastrum suecicum HHB10207 ss-3</name>
    <dbReference type="NCBI Taxonomy" id="1314776"/>
    <lineage>
        <taxon>Eukaryota</taxon>
        <taxon>Fungi</taxon>
        <taxon>Dikarya</taxon>
        <taxon>Basidiomycota</taxon>
        <taxon>Agaricomycotina</taxon>
        <taxon>Agaricomycetes</taxon>
        <taxon>Sistotremastrales</taxon>
        <taxon>Sistotremastraceae</taxon>
        <taxon>Sistotremastrum</taxon>
    </lineage>
</organism>
<dbReference type="InterPro" id="IPR039899">
    <property type="entry name" value="BET1_SNARE"/>
</dbReference>
<dbReference type="SUPFAM" id="SSF58038">
    <property type="entry name" value="SNARE fusion complex"/>
    <property type="match status" value="1"/>
</dbReference>
<accession>A0A166ABE0</accession>
<feature type="domain" description="T-SNARE coiled-coil homology" evidence="10">
    <location>
        <begin position="14"/>
        <end position="76"/>
    </location>
</feature>
<comment type="subcellular location">
    <subcellularLocation>
        <location evidence="8">Endomembrane system</location>
        <topology evidence="8">Single-pass type IV membrane protein</topology>
    </subcellularLocation>
    <subcellularLocation>
        <location evidence="1">Golgi apparatus membrane</location>
    </subcellularLocation>
</comment>
<feature type="transmembrane region" description="Helical" evidence="9">
    <location>
        <begin position="92"/>
        <end position="115"/>
    </location>
</feature>
<evidence type="ECO:0000256" key="7">
    <source>
        <dbReference type="ARBA" id="ARBA00023136"/>
    </source>
</evidence>
<evidence type="ECO:0000256" key="2">
    <source>
        <dbReference type="ARBA" id="ARBA00022448"/>
    </source>
</evidence>
<dbReference type="PANTHER" id="PTHR12791">
    <property type="entry name" value="GOLGI SNARE BET1-RELATED"/>
    <property type="match status" value="1"/>
</dbReference>
<dbReference type="GO" id="GO:0000139">
    <property type="term" value="C:Golgi membrane"/>
    <property type="evidence" value="ECO:0007669"/>
    <property type="project" value="UniProtKB-SubCell"/>
</dbReference>
<keyword evidence="5 9" id="KW-1133">Transmembrane helix</keyword>
<keyword evidence="3 9" id="KW-0812">Transmembrane</keyword>
<evidence type="ECO:0000256" key="8">
    <source>
        <dbReference type="ARBA" id="ARBA00046280"/>
    </source>
</evidence>
<evidence type="ECO:0000256" key="9">
    <source>
        <dbReference type="SAM" id="Phobius"/>
    </source>
</evidence>
<dbReference type="AlphaFoldDB" id="A0A166ABE0"/>
<dbReference type="STRING" id="1314776.A0A166ABE0"/>
<keyword evidence="7 9" id="KW-0472">Membrane</keyword>
<keyword evidence="4" id="KW-0653">Protein transport</keyword>
<dbReference type="Gene3D" id="1.20.5.110">
    <property type="match status" value="1"/>
</dbReference>
<name>A0A166ABE0_9AGAM</name>
<dbReference type="InterPro" id="IPR000727">
    <property type="entry name" value="T_SNARE_dom"/>
</dbReference>
<keyword evidence="2" id="KW-0813">Transport</keyword>
<evidence type="ECO:0000256" key="5">
    <source>
        <dbReference type="ARBA" id="ARBA00022989"/>
    </source>
</evidence>
<evidence type="ECO:0000259" key="10">
    <source>
        <dbReference type="PROSITE" id="PS50192"/>
    </source>
</evidence>
<dbReference type="PROSITE" id="PS50192">
    <property type="entry name" value="T_SNARE"/>
    <property type="match status" value="1"/>
</dbReference>
<evidence type="ECO:0000313" key="11">
    <source>
        <dbReference type="EMBL" id="KZT35170.1"/>
    </source>
</evidence>
<proteinExistence type="predicted"/>
<keyword evidence="6" id="KW-0333">Golgi apparatus</keyword>
<sequence>MSTSRGGQSGSTEDTYELQNDTRLDDLHAKIRTLRGVTNDIYDDAERQNLMLDEGSNTFSTFTHSLSSTTSRFARAFGLSSATGGGTRQTRIILYVVLGIIGLWIGWKALGWFWWSTATGGGSVEDVMS</sequence>
<dbReference type="CDD" id="cd15853">
    <property type="entry name" value="SNARE_Bet1"/>
    <property type="match status" value="1"/>
</dbReference>
<dbReference type="OrthoDB" id="3063237at2759"/>
<dbReference type="EMBL" id="KV428150">
    <property type="protein sequence ID" value="KZT35170.1"/>
    <property type="molecule type" value="Genomic_DNA"/>
</dbReference>
<keyword evidence="12" id="KW-1185">Reference proteome</keyword>
<evidence type="ECO:0000256" key="1">
    <source>
        <dbReference type="ARBA" id="ARBA00004394"/>
    </source>
</evidence>
<protein>
    <recommendedName>
        <fullName evidence="10">t-SNARE coiled-coil homology domain-containing protein</fullName>
    </recommendedName>
</protein>
<evidence type="ECO:0000313" key="12">
    <source>
        <dbReference type="Proteomes" id="UP000076798"/>
    </source>
</evidence>
<evidence type="ECO:0000256" key="6">
    <source>
        <dbReference type="ARBA" id="ARBA00023034"/>
    </source>
</evidence>
<reference evidence="11 12" key="1">
    <citation type="journal article" date="2016" name="Mol. Biol. Evol.">
        <title>Comparative Genomics of Early-Diverging Mushroom-Forming Fungi Provides Insights into the Origins of Lignocellulose Decay Capabilities.</title>
        <authorList>
            <person name="Nagy L.G."/>
            <person name="Riley R."/>
            <person name="Tritt A."/>
            <person name="Adam C."/>
            <person name="Daum C."/>
            <person name="Floudas D."/>
            <person name="Sun H."/>
            <person name="Yadav J.S."/>
            <person name="Pangilinan J."/>
            <person name="Larsson K.H."/>
            <person name="Matsuura K."/>
            <person name="Barry K."/>
            <person name="Labutti K."/>
            <person name="Kuo R."/>
            <person name="Ohm R.A."/>
            <person name="Bhattacharya S.S."/>
            <person name="Shirouzu T."/>
            <person name="Yoshinaga Y."/>
            <person name="Martin F.M."/>
            <person name="Grigoriev I.V."/>
            <person name="Hibbett D.S."/>
        </authorList>
    </citation>
    <scope>NUCLEOTIDE SEQUENCE [LARGE SCALE GENOMIC DNA]</scope>
    <source>
        <strain evidence="11 12">HHB10207 ss-3</strain>
    </source>
</reference>
<dbReference type="GO" id="GO:0015031">
    <property type="term" value="P:protein transport"/>
    <property type="evidence" value="ECO:0007669"/>
    <property type="project" value="UniProtKB-KW"/>
</dbReference>
<evidence type="ECO:0000256" key="3">
    <source>
        <dbReference type="ARBA" id="ARBA00022692"/>
    </source>
</evidence>
<dbReference type="Proteomes" id="UP000076798">
    <property type="component" value="Unassembled WGS sequence"/>
</dbReference>